<evidence type="ECO:0000256" key="2">
    <source>
        <dbReference type="SAM" id="Phobius"/>
    </source>
</evidence>
<dbReference type="GO" id="GO:0071111">
    <property type="term" value="F:cyclic-guanylate-specific phosphodiesterase activity"/>
    <property type="evidence" value="ECO:0007669"/>
    <property type="project" value="InterPro"/>
</dbReference>
<proteinExistence type="predicted"/>
<accession>A0A926HXX0</accession>
<evidence type="ECO:0000259" key="3">
    <source>
        <dbReference type="PROSITE" id="PS50883"/>
    </source>
</evidence>
<feature type="domain" description="EAL" evidence="3">
    <location>
        <begin position="479"/>
        <end position="733"/>
    </location>
</feature>
<dbReference type="RefSeq" id="WP_249311005.1">
    <property type="nucleotide sequence ID" value="NZ_JACRSU010000001.1"/>
</dbReference>
<dbReference type="Gene3D" id="3.20.20.450">
    <property type="entry name" value="EAL domain"/>
    <property type="match status" value="1"/>
</dbReference>
<sequence length="737" mass="83495">MGAVNILEFIKIIRKYFRKILIFVCLIGIATYFVASGMQSYTCTLDLKFKNSGAEEGLAPNGDKLNVFDIMSPVVVADALDHLDIDNNLTVEKVRSNMSISEVITAQDTDIKESAAAKGEKYEVIPDEYIIKYEYGAGLGEEFGGMMFDRIVSAYDNWYVSQYYNKEKISDFLGVIDYKNMEYMDLCEVIQNNLDIITDYLDSMAGGDEEFRSLKTGYSFSELSQMYQNLKDIDYGKYYANVRVGLLSRDKEMLIKSYENKIRQLATERDVNYEKSQMYKREVTSFYDAYKASSLYAQAAGTQAKIGATNEKDEMIYDFNLEKVINTYDDIVLNYTNTGTTSTNMGRQTDFYQQVIDEYKNDSVPPETKEELLKVNESILQELAEKVKDYAVVANQTLEDYYDKIVTNDIEYVASASVESNLPVSLILIIALIVSLAAGCIFAIIYEFLGPKANRHGKEENAKPSDIEPSENGPLPEPESREEQLLCQQANNHFNEFYLVYQPIVERDGSCRRSEVYVRWNSKELGEVSGMKFFAMAEKLKLERQLNAWLINKVVDQIHEFDKAGFADHIMNINCEANELKDSDFEEVLKDILEVNKAVAKRICVEVMGSDSSSIAYSSAVLRDLGAQVCVDRYDAVNNIKIIKALKPDCIKLDILSSMEREGGGESNLTLAIKFRDIINQCRESGVKTIITRVETETQKNLSDLIGADCQEGYLYAKPKPVIEHIQDLKECNNAKG</sequence>
<dbReference type="SUPFAM" id="SSF141868">
    <property type="entry name" value="EAL domain-like"/>
    <property type="match status" value="1"/>
</dbReference>
<dbReference type="CDD" id="cd01948">
    <property type="entry name" value="EAL"/>
    <property type="match status" value="1"/>
</dbReference>
<protein>
    <submittedName>
        <fullName evidence="4">EAL domain-containing protein</fullName>
    </submittedName>
</protein>
<dbReference type="Pfam" id="PF00563">
    <property type="entry name" value="EAL"/>
    <property type="match status" value="1"/>
</dbReference>
<reference evidence="4" key="1">
    <citation type="submission" date="2020-08" db="EMBL/GenBank/DDBJ databases">
        <title>Genome public.</title>
        <authorList>
            <person name="Liu C."/>
            <person name="Sun Q."/>
        </authorList>
    </citation>
    <scope>NUCLEOTIDE SEQUENCE</scope>
    <source>
        <strain evidence="4">H8</strain>
    </source>
</reference>
<dbReference type="AlphaFoldDB" id="A0A926HXX0"/>
<dbReference type="Proteomes" id="UP000611762">
    <property type="component" value="Unassembled WGS sequence"/>
</dbReference>
<comment type="caution">
    <text evidence="4">The sequence shown here is derived from an EMBL/GenBank/DDBJ whole genome shotgun (WGS) entry which is preliminary data.</text>
</comment>
<name>A0A926HXX0_9FIRM</name>
<dbReference type="PANTHER" id="PTHR33121:SF79">
    <property type="entry name" value="CYCLIC DI-GMP PHOSPHODIESTERASE PDED-RELATED"/>
    <property type="match status" value="1"/>
</dbReference>
<dbReference type="InterPro" id="IPR001633">
    <property type="entry name" value="EAL_dom"/>
</dbReference>
<dbReference type="EMBL" id="JACRSU010000001">
    <property type="protein sequence ID" value="MBC8539808.1"/>
    <property type="molecule type" value="Genomic_DNA"/>
</dbReference>
<dbReference type="PROSITE" id="PS50883">
    <property type="entry name" value="EAL"/>
    <property type="match status" value="1"/>
</dbReference>
<organism evidence="4 5">
    <name type="scientific">Congzhengia minquanensis</name>
    <dbReference type="NCBI Taxonomy" id="2763657"/>
    <lineage>
        <taxon>Bacteria</taxon>
        <taxon>Bacillati</taxon>
        <taxon>Bacillota</taxon>
        <taxon>Clostridia</taxon>
        <taxon>Eubacteriales</taxon>
        <taxon>Oscillospiraceae</taxon>
        <taxon>Congzhengia</taxon>
    </lineage>
</organism>
<feature type="transmembrane region" description="Helical" evidence="2">
    <location>
        <begin position="426"/>
        <end position="449"/>
    </location>
</feature>
<dbReference type="InterPro" id="IPR035919">
    <property type="entry name" value="EAL_sf"/>
</dbReference>
<keyword evidence="2" id="KW-0472">Membrane</keyword>
<feature type="region of interest" description="Disordered" evidence="1">
    <location>
        <begin position="457"/>
        <end position="482"/>
    </location>
</feature>
<dbReference type="SMART" id="SM00052">
    <property type="entry name" value="EAL"/>
    <property type="match status" value="1"/>
</dbReference>
<feature type="compositionally biased region" description="Basic and acidic residues" evidence="1">
    <location>
        <begin position="457"/>
        <end position="466"/>
    </location>
</feature>
<evidence type="ECO:0000313" key="4">
    <source>
        <dbReference type="EMBL" id="MBC8539808.1"/>
    </source>
</evidence>
<dbReference type="PANTHER" id="PTHR33121">
    <property type="entry name" value="CYCLIC DI-GMP PHOSPHODIESTERASE PDEF"/>
    <property type="match status" value="1"/>
</dbReference>
<keyword evidence="5" id="KW-1185">Reference proteome</keyword>
<gene>
    <name evidence="4" type="ORF">H8698_02310</name>
</gene>
<keyword evidence="2" id="KW-1133">Transmembrane helix</keyword>
<evidence type="ECO:0000256" key="1">
    <source>
        <dbReference type="SAM" id="MobiDB-lite"/>
    </source>
</evidence>
<evidence type="ECO:0000313" key="5">
    <source>
        <dbReference type="Proteomes" id="UP000611762"/>
    </source>
</evidence>
<feature type="transmembrane region" description="Helical" evidence="2">
    <location>
        <begin position="20"/>
        <end position="41"/>
    </location>
</feature>
<dbReference type="InterPro" id="IPR050706">
    <property type="entry name" value="Cyclic-di-GMP_PDE-like"/>
</dbReference>
<keyword evidence="2" id="KW-0812">Transmembrane</keyword>